<evidence type="ECO:0000256" key="11">
    <source>
        <dbReference type="ARBA" id="ARBA00023136"/>
    </source>
</evidence>
<evidence type="ECO:0000256" key="4">
    <source>
        <dbReference type="ARBA" id="ARBA00022547"/>
    </source>
</evidence>
<dbReference type="GO" id="GO:0031966">
    <property type="term" value="C:mitochondrial membrane"/>
    <property type="evidence" value="ECO:0007669"/>
    <property type="project" value="UniProtKB-SubCell"/>
</dbReference>
<dbReference type="GO" id="GO:0015078">
    <property type="term" value="F:proton transmembrane transporter activity"/>
    <property type="evidence" value="ECO:0007669"/>
    <property type="project" value="InterPro"/>
</dbReference>
<keyword evidence="4 13" id="KW-0138">CF(0)</keyword>
<comment type="subcellular location">
    <subcellularLocation>
        <location evidence="1 13">Mitochondrion membrane</location>
        <topology evidence="1 13">Single-pass membrane protein</topology>
    </subcellularLocation>
</comment>
<evidence type="ECO:0000256" key="10">
    <source>
        <dbReference type="ARBA" id="ARBA00023128"/>
    </source>
</evidence>
<dbReference type="Pfam" id="PF00895">
    <property type="entry name" value="ATP-synt_8"/>
    <property type="match status" value="1"/>
</dbReference>
<evidence type="ECO:0000256" key="6">
    <source>
        <dbReference type="ARBA" id="ARBA00022781"/>
    </source>
</evidence>
<name>A0A075R196_MARMU</name>
<keyword evidence="8" id="KW-0007">Acetylation</keyword>
<keyword evidence="9 13" id="KW-0406">Ion transport</keyword>
<keyword evidence="10 13" id="KW-0496">Mitochondrion</keyword>
<reference evidence="15" key="1">
    <citation type="journal article" date="2014" name="Mol. Biol. Evol.">
        <title>Molecular phylogeny, biogeography, and habitat preference evolution of marsupials.</title>
        <authorList>
            <person name="Mitchell K.J."/>
            <person name="Pratt R.C."/>
            <person name="Watson L.N."/>
            <person name="Gibb G.C."/>
            <person name="Llamas B."/>
            <person name="Kasper M."/>
            <person name="Edson J."/>
            <person name="Hopwood B."/>
            <person name="Male D."/>
            <person name="Armstrong K."/>
            <person name="Meyer M."/>
            <person name="Hofreiter M."/>
            <person name="Austin J."/>
            <person name="Donnellan S.C."/>
            <person name="Lee M.S.Y."/>
            <person name="Phillips M.J."/>
            <person name="Cooper A."/>
        </authorList>
    </citation>
    <scope>NUCLEOTIDE SEQUENCE</scope>
</reference>
<evidence type="ECO:0000256" key="8">
    <source>
        <dbReference type="ARBA" id="ARBA00022990"/>
    </source>
</evidence>
<keyword evidence="3 13" id="KW-0813">Transport</keyword>
<keyword evidence="7 14" id="KW-1133">Transmembrane helix</keyword>
<evidence type="ECO:0000256" key="3">
    <source>
        <dbReference type="ARBA" id="ARBA00022448"/>
    </source>
</evidence>
<dbReference type="GO" id="GO:0045259">
    <property type="term" value="C:proton-transporting ATP synthase complex"/>
    <property type="evidence" value="ECO:0007669"/>
    <property type="project" value="UniProtKB-KW"/>
</dbReference>
<organism evidence="15">
    <name type="scientific">Marmosa murina</name>
    <name type="common">Linnaeus's mouse opossum</name>
    <name type="synonym">Didelphis murina</name>
    <dbReference type="NCBI Taxonomy" id="126295"/>
    <lineage>
        <taxon>Eukaryota</taxon>
        <taxon>Metazoa</taxon>
        <taxon>Chordata</taxon>
        <taxon>Craniata</taxon>
        <taxon>Vertebrata</taxon>
        <taxon>Euteleostomi</taxon>
        <taxon>Mammalia</taxon>
        <taxon>Metatheria</taxon>
        <taxon>Didelphimorphia</taxon>
        <taxon>Didelphidae</taxon>
        <taxon>Marmosa</taxon>
        <taxon>Marmosa</taxon>
    </lineage>
</organism>
<dbReference type="AlphaFoldDB" id="A0A075R196"/>
<keyword evidence="12" id="KW-0066">ATP synthesis</keyword>
<evidence type="ECO:0000256" key="12">
    <source>
        <dbReference type="ARBA" id="ARBA00023310"/>
    </source>
</evidence>
<geneLocation type="mitochondrion" evidence="15"/>
<dbReference type="GO" id="GO:0015986">
    <property type="term" value="P:proton motive force-driven ATP synthesis"/>
    <property type="evidence" value="ECO:0007669"/>
    <property type="project" value="InterPro"/>
</dbReference>
<evidence type="ECO:0000256" key="1">
    <source>
        <dbReference type="ARBA" id="ARBA00004304"/>
    </source>
</evidence>
<evidence type="ECO:0000256" key="14">
    <source>
        <dbReference type="SAM" id="Phobius"/>
    </source>
</evidence>
<evidence type="ECO:0000256" key="9">
    <source>
        <dbReference type="ARBA" id="ARBA00023065"/>
    </source>
</evidence>
<dbReference type="PANTHER" id="PTHR13722:SF0">
    <property type="entry name" value="ATP SYNTHASE PROTEIN 8"/>
    <property type="match status" value="1"/>
</dbReference>
<comment type="similarity">
    <text evidence="2 13">Belongs to the ATPase protein 8 family.</text>
</comment>
<dbReference type="InterPro" id="IPR001421">
    <property type="entry name" value="ATP8_metazoa"/>
</dbReference>
<dbReference type="PANTHER" id="PTHR13722">
    <property type="entry name" value="ATP SYNTHASE PROTEIN 8"/>
    <property type="match status" value="1"/>
</dbReference>
<keyword evidence="11 14" id="KW-0472">Membrane</keyword>
<evidence type="ECO:0000256" key="13">
    <source>
        <dbReference type="RuleBase" id="RU003661"/>
    </source>
</evidence>
<protein>
    <recommendedName>
        <fullName evidence="13">ATP synthase complex subunit 8</fullName>
    </recommendedName>
</protein>
<dbReference type="InterPro" id="IPR039017">
    <property type="entry name" value="ATP8_mammal"/>
</dbReference>
<evidence type="ECO:0000256" key="7">
    <source>
        <dbReference type="ARBA" id="ARBA00022989"/>
    </source>
</evidence>
<feature type="transmembrane region" description="Helical" evidence="14">
    <location>
        <begin position="6"/>
        <end position="26"/>
    </location>
</feature>
<evidence type="ECO:0000256" key="5">
    <source>
        <dbReference type="ARBA" id="ARBA00022692"/>
    </source>
</evidence>
<gene>
    <name evidence="15" type="primary">ATP8</name>
</gene>
<sequence>MPQLDTSTWSLMILLMITSLFCTYQLKMMNQTMIQITPINEETKLTKTSMPWEKKWTKIYLPHLLHQRL</sequence>
<evidence type="ECO:0000256" key="2">
    <source>
        <dbReference type="ARBA" id="ARBA00008892"/>
    </source>
</evidence>
<evidence type="ECO:0000313" key="15">
    <source>
        <dbReference type="EMBL" id="AIG23205.1"/>
    </source>
</evidence>
<accession>A0A075R196</accession>
<proteinExistence type="inferred from homology"/>
<keyword evidence="6 13" id="KW-0375">Hydrogen ion transport</keyword>
<keyword evidence="5 13" id="KW-0812">Transmembrane</keyword>
<dbReference type="EMBL" id="KJ868123">
    <property type="protein sequence ID" value="AIG23205.1"/>
    <property type="molecule type" value="Genomic_DNA"/>
</dbReference>